<feature type="compositionally biased region" description="Polar residues" evidence="1">
    <location>
        <begin position="89"/>
        <end position="99"/>
    </location>
</feature>
<organism evidence="3 4">
    <name type="scientific">Serendipita vermifera MAFF 305830</name>
    <dbReference type="NCBI Taxonomy" id="933852"/>
    <lineage>
        <taxon>Eukaryota</taxon>
        <taxon>Fungi</taxon>
        <taxon>Dikarya</taxon>
        <taxon>Basidiomycota</taxon>
        <taxon>Agaricomycotina</taxon>
        <taxon>Agaricomycetes</taxon>
        <taxon>Sebacinales</taxon>
        <taxon>Serendipitaceae</taxon>
        <taxon>Serendipita</taxon>
    </lineage>
</organism>
<accession>A0A0C2WDB2</accession>
<keyword evidence="4" id="KW-1185">Reference proteome</keyword>
<feature type="transmembrane region" description="Helical" evidence="2">
    <location>
        <begin position="220"/>
        <end position="241"/>
    </location>
</feature>
<feature type="transmembrane region" description="Helical" evidence="2">
    <location>
        <begin position="151"/>
        <end position="173"/>
    </location>
</feature>
<evidence type="ECO:0000313" key="4">
    <source>
        <dbReference type="Proteomes" id="UP000054097"/>
    </source>
</evidence>
<feature type="region of interest" description="Disordered" evidence="1">
    <location>
        <begin position="80"/>
        <end position="99"/>
    </location>
</feature>
<evidence type="ECO:0000256" key="2">
    <source>
        <dbReference type="SAM" id="Phobius"/>
    </source>
</evidence>
<dbReference type="HOGENOM" id="CLU_092147_0_0_1"/>
<proteinExistence type="predicted"/>
<keyword evidence="2" id="KW-1133">Transmembrane helix</keyword>
<evidence type="ECO:0000313" key="3">
    <source>
        <dbReference type="EMBL" id="KIM24473.1"/>
    </source>
</evidence>
<gene>
    <name evidence="3" type="ORF">M408DRAFT_26943</name>
</gene>
<dbReference type="Proteomes" id="UP000054097">
    <property type="component" value="Unassembled WGS sequence"/>
</dbReference>
<name>A0A0C2WDB2_SERVB</name>
<keyword evidence="2" id="KW-0472">Membrane</keyword>
<keyword evidence="2" id="KW-0812">Transmembrane</keyword>
<reference evidence="3 4" key="1">
    <citation type="submission" date="2014-04" db="EMBL/GenBank/DDBJ databases">
        <authorList>
            <consortium name="DOE Joint Genome Institute"/>
            <person name="Kuo A."/>
            <person name="Zuccaro A."/>
            <person name="Kohler A."/>
            <person name="Nagy L.G."/>
            <person name="Floudas D."/>
            <person name="Copeland A."/>
            <person name="Barry K.W."/>
            <person name="Cichocki N."/>
            <person name="Veneault-Fourrey C."/>
            <person name="LaButti K."/>
            <person name="Lindquist E.A."/>
            <person name="Lipzen A."/>
            <person name="Lundell T."/>
            <person name="Morin E."/>
            <person name="Murat C."/>
            <person name="Sun H."/>
            <person name="Tunlid A."/>
            <person name="Henrissat B."/>
            <person name="Grigoriev I.V."/>
            <person name="Hibbett D.S."/>
            <person name="Martin F."/>
            <person name="Nordberg H.P."/>
            <person name="Cantor M.N."/>
            <person name="Hua S.X."/>
        </authorList>
    </citation>
    <scope>NUCLEOTIDE SEQUENCE [LARGE SCALE GENOMIC DNA]</scope>
    <source>
        <strain evidence="3 4">MAFF 305830</strain>
    </source>
</reference>
<sequence length="263" mass="28337">MNDTACSLPEYYEMVKGLAFVSSIGFGACTAASLQVATTHKMIKPPAPLYSGSRAKIDMEMGITAETFMLMTRHNIEAPAKGSGHTLGPSCSSGVTSDLEKQSCTTESPRLLRGHIPLTIRGGFLSYDLLRNRKGRLIQKVREYARNPSSVFAIAAAFYAVALILSLPLNLLLTWQTSARAVAEKGIVRSMVGADVYISVVCVVAAALVTTQALKLIKPVVGWITLSAVLLVALTFVVILARVHTNPQWNDPGPRQCVWFTGV</sequence>
<dbReference type="EMBL" id="KN824323">
    <property type="protein sequence ID" value="KIM24473.1"/>
    <property type="molecule type" value="Genomic_DNA"/>
</dbReference>
<dbReference type="AlphaFoldDB" id="A0A0C2WDB2"/>
<protein>
    <submittedName>
        <fullName evidence="3">Uncharacterized protein</fullName>
    </submittedName>
</protein>
<evidence type="ECO:0000256" key="1">
    <source>
        <dbReference type="SAM" id="MobiDB-lite"/>
    </source>
</evidence>
<feature type="transmembrane region" description="Helical" evidence="2">
    <location>
        <begin position="194"/>
        <end position="214"/>
    </location>
</feature>
<reference evidence="4" key="2">
    <citation type="submission" date="2015-01" db="EMBL/GenBank/DDBJ databases">
        <title>Evolutionary Origins and Diversification of the Mycorrhizal Mutualists.</title>
        <authorList>
            <consortium name="DOE Joint Genome Institute"/>
            <consortium name="Mycorrhizal Genomics Consortium"/>
            <person name="Kohler A."/>
            <person name="Kuo A."/>
            <person name="Nagy L.G."/>
            <person name="Floudas D."/>
            <person name="Copeland A."/>
            <person name="Barry K.W."/>
            <person name="Cichocki N."/>
            <person name="Veneault-Fourrey C."/>
            <person name="LaButti K."/>
            <person name="Lindquist E.A."/>
            <person name="Lipzen A."/>
            <person name="Lundell T."/>
            <person name="Morin E."/>
            <person name="Murat C."/>
            <person name="Riley R."/>
            <person name="Ohm R."/>
            <person name="Sun H."/>
            <person name="Tunlid A."/>
            <person name="Henrissat B."/>
            <person name="Grigoriev I.V."/>
            <person name="Hibbett D.S."/>
            <person name="Martin F."/>
        </authorList>
    </citation>
    <scope>NUCLEOTIDE SEQUENCE [LARGE SCALE GENOMIC DNA]</scope>
    <source>
        <strain evidence="4">MAFF 305830</strain>
    </source>
</reference>